<dbReference type="InterPro" id="IPR021354">
    <property type="entry name" value="DUF2975"/>
</dbReference>
<name>A0A291GZN0_9MICO</name>
<reference evidence="2 3" key="1">
    <citation type="journal article" date="2014" name="Int. J. Syst. Evol. Microbiol.">
        <title>Brachybacterium ginsengisoli sp. nov., isolated from soil of a ginseng field.</title>
        <authorList>
            <person name="Hoang V.A."/>
            <person name="Kim Y.J."/>
            <person name="Nguyen N.L."/>
            <person name="Yang D.C."/>
        </authorList>
    </citation>
    <scope>NUCLEOTIDE SEQUENCE [LARGE SCALE GENOMIC DNA]</scope>
    <source>
        <strain evidence="2 3">DCY80</strain>
    </source>
</reference>
<sequence>MGAVPVQILRVILWVSLAGSLVVQIGWTALLCTKMVREGDAPVAVVVVAALIVLGVLCLQVVAVSILRLLALVRRGRVFSPAALPHVDRIIAAVAGEAVVVFSVAVLGAVVNRLTPGDELAPGLIGMICGVSLVVAGVALVIHVQRQLLVQATAMRAELDAAA</sequence>
<dbReference type="AlphaFoldDB" id="A0A291GZN0"/>
<keyword evidence="1" id="KW-1133">Transmembrane helix</keyword>
<keyword evidence="3" id="KW-1185">Reference proteome</keyword>
<accession>A0A291GZN0</accession>
<evidence type="ECO:0000313" key="3">
    <source>
        <dbReference type="Proteomes" id="UP000217889"/>
    </source>
</evidence>
<proteinExistence type="predicted"/>
<feature type="transmembrane region" description="Helical" evidence="1">
    <location>
        <begin position="43"/>
        <end position="70"/>
    </location>
</feature>
<organism evidence="2 3">
    <name type="scientific">Brachybacterium ginsengisoli</name>
    <dbReference type="NCBI Taxonomy" id="1331682"/>
    <lineage>
        <taxon>Bacteria</taxon>
        <taxon>Bacillati</taxon>
        <taxon>Actinomycetota</taxon>
        <taxon>Actinomycetes</taxon>
        <taxon>Micrococcales</taxon>
        <taxon>Dermabacteraceae</taxon>
        <taxon>Brachybacterium</taxon>
    </lineage>
</organism>
<feature type="transmembrane region" description="Helical" evidence="1">
    <location>
        <begin position="90"/>
        <end position="111"/>
    </location>
</feature>
<evidence type="ECO:0000256" key="1">
    <source>
        <dbReference type="SAM" id="Phobius"/>
    </source>
</evidence>
<feature type="transmembrane region" description="Helical" evidence="1">
    <location>
        <begin position="12"/>
        <end position="31"/>
    </location>
</feature>
<dbReference type="Pfam" id="PF11188">
    <property type="entry name" value="DUF2975"/>
    <property type="match status" value="1"/>
</dbReference>
<protein>
    <submittedName>
        <fullName evidence="2">ABC transporter</fullName>
    </submittedName>
</protein>
<evidence type="ECO:0000313" key="2">
    <source>
        <dbReference type="EMBL" id="ATG55657.1"/>
    </source>
</evidence>
<dbReference type="Proteomes" id="UP000217889">
    <property type="component" value="Chromosome"/>
</dbReference>
<dbReference type="RefSeq" id="WP_096800117.1">
    <property type="nucleotide sequence ID" value="NZ_CP023564.1"/>
</dbReference>
<feature type="transmembrane region" description="Helical" evidence="1">
    <location>
        <begin position="123"/>
        <end position="142"/>
    </location>
</feature>
<gene>
    <name evidence="2" type="ORF">CFK41_13395</name>
</gene>
<dbReference type="EMBL" id="CP023564">
    <property type="protein sequence ID" value="ATG55657.1"/>
    <property type="molecule type" value="Genomic_DNA"/>
</dbReference>
<keyword evidence="1" id="KW-0812">Transmembrane</keyword>
<dbReference type="OrthoDB" id="3240470at2"/>
<dbReference type="KEGG" id="bgg:CFK41_13395"/>
<keyword evidence="1" id="KW-0472">Membrane</keyword>